<evidence type="ECO:0000256" key="1">
    <source>
        <dbReference type="SAM" id="MobiDB-lite"/>
    </source>
</evidence>
<gene>
    <name evidence="2" type="ORF">SUNI508_05473</name>
</gene>
<organism evidence="2 3">
    <name type="scientific">Seiridium unicorne</name>
    <dbReference type="NCBI Taxonomy" id="138068"/>
    <lineage>
        <taxon>Eukaryota</taxon>
        <taxon>Fungi</taxon>
        <taxon>Dikarya</taxon>
        <taxon>Ascomycota</taxon>
        <taxon>Pezizomycotina</taxon>
        <taxon>Sordariomycetes</taxon>
        <taxon>Xylariomycetidae</taxon>
        <taxon>Amphisphaeriales</taxon>
        <taxon>Sporocadaceae</taxon>
        <taxon>Seiridium</taxon>
    </lineage>
</organism>
<feature type="region of interest" description="Disordered" evidence="1">
    <location>
        <begin position="85"/>
        <end position="138"/>
    </location>
</feature>
<proteinExistence type="predicted"/>
<feature type="compositionally biased region" description="Polar residues" evidence="1">
    <location>
        <begin position="116"/>
        <end position="128"/>
    </location>
</feature>
<comment type="caution">
    <text evidence="2">The sequence shown here is derived from an EMBL/GenBank/DDBJ whole genome shotgun (WGS) entry which is preliminary data.</text>
</comment>
<name>A0ABR2V4P5_9PEZI</name>
<evidence type="ECO:0000313" key="2">
    <source>
        <dbReference type="EMBL" id="KAK9421872.1"/>
    </source>
</evidence>
<evidence type="ECO:0000313" key="3">
    <source>
        <dbReference type="Proteomes" id="UP001408356"/>
    </source>
</evidence>
<accession>A0ABR2V4P5</accession>
<dbReference type="EMBL" id="JARVKF010000157">
    <property type="protein sequence ID" value="KAK9421872.1"/>
    <property type="molecule type" value="Genomic_DNA"/>
</dbReference>
<sequence length="138" mass="15097">MDAGAMPLSDLPADIMEPISFGYTDALTGGPDIEEVDARRVIKMSETDKRVEGVQNAINALAQQLDRLDQWMGRMEDLLIALQTGKSLQATNDKKRPREDTAEVTEHQAKRPKKASNGQASAKSITRPSDSDSEQDAV</sequence>
<keyword evidence="3" id="KW-1185">Reference proteome</keyword>
<dbReference type="Proteomes" id="UP001408356">
    <property type="component" value="Unassembled WGS sequence"/>
</dbReference>
<reference evidence="2 3" key="1">
    <citation type="journal article" date="2024" name="J. Plant Pathol.">
        <title>Sequence and assembly of the genome of Seiridium unicorne, isolate CBS 538.82, causal agent of cypress canker disease.</title>
        <authorList>
            <person name="Scali E."/>
            <person name="Rocca G.D."/>
            <person name="Danti R."/>
            <person name="Garbelotto M."/>
            <person name="Barberini S."/>
            <person name="Baroncelli R."/>
            <person name="Emiliani G."/>
        </authorList>
    </citation>
    <scope>NUCLEOTIDE SEQUENCE [LARGE SCALE GENOMIC DNA]</scope>
    <source>
        <strain evidence="2 3">BM-138-508</strain>
    </source>
</reference>
<protein>
    <submittedName>
        <fullName evidence="2">Uncharacterized protein</fullName>
    </submittedName>
</protein>
<feature type="compositionally biased region" description="Basic and acidic residues" evidence="1">
    <location>
        <begin position="92"/>
        <end position="109"/>
    </location>
</feature>